<evidence type="ECO:0000313" key="3">
    <source>
        <dbReference type="Proteomes" id="UP000824469"/>
    </source>
</evidence>
<evidence type="ECO:0000256" key="1">
    <source>
        <dbReference type="SAM" id="MobiDB-lite"/>
    </source>
</evidence>
<sequence>MPEYGPWYRIVLPHCLSIPRAAYDVSVRPPLVGPPNGGEGRADSDDEDDEGEPDVHHHVR</sequence>
<evidence type="ECO:0000313" key="2">
    <source>
        <dbReference type="EMBL" id="KAH9326819.1"/>
    </source>
</evidence>
<dbReference type="EMBL" id="JAHRHJ020000002">
    <property type="protein sequence ID" value="KAH9326819.1"/>
    <property type="molecule type" value="Genomic_DNA"/>
</dbReference>
<comment type="caution">
    <text evidence="2">The sequence shown here is derived from an EMBL/GenBank/DDBJ whole genome shotgun (WGS) entry which is preliminary data.</text>
</comment>
<dbReference type="AlphaFoldDB" id="A0AA38GQP4"/>
<gene>
    <name evidence="2" type="ORF">KI387_006997</name>
</gene>
<protein>
    <submittedName>
        <fullName evidence="2">Uncharacterized protein</fullName>
    </submittedName>
</protein>
<proteinExistence type="predicted"/>
<keyword evidence="3" id="KW-1185">Reference proteome</keyword>
<feature type="region of interest" description="Disordered" evidence="1">
    <location>
        <begin position="26"/>
        <end position="60"/>
    </location>
</feature>
<feature type="non-terminal residue" evidence="2">
    <location>
        <position position="60"/>
    </location>
</feature>
<organism evidence="2 3">
    <name type="scientific">Taxus chinensis</name>
    <name type="common">Chinese yew</name>
    <name type="synonym">Taxus wallichiana var. chinensis</name>
    <dbReference type="NCBI Taxonomy" id="29808"/>
    <lineage>
        <taxon>Eukaryota</taxon>
        <taxon>Viridiplantae</taxon>
        <taxon>Streptophyta</taxon>
        <taxon>Embryophyta</taxon>
        <taxon>Tracheophyta</taxon>
        <taxon>Spermatophyta</taxon>
        <taxon>Pinopsida</taxon>
        <taxon>Pinidae</taxon>
        <taxon>Conifers II</taxon>
        <taxon>Cupressales</taxon>
        <taxon>Taxaceae</taxon>
        <taxon>Taxus</taxon>
    </lineage>
</organism>
<dbReference type="Proteomes" id="UP000824469">
    <property type="component" value="Unassembled WGS sequence"/>
</dbReference>
<reference evidence="2 3" key="1">
    <citation type="journal article" date="2021" name="Nat. Plants">
        <title>The Taxus genome provides insights into paclitaxel biosynthesis.</title>
        <authorList>
            <person name="Xiong X."/>
            <person name="Gou J."/>
            <person name="Liao Q."/>
            <person name="Li Y."/>
            <person name="Zhou Q."/>
            <person name="Bi G."/>
            <person name="Li C."/>
            <person name="Du R."/>
            <person name="Wang X."/>
            <person name="Sun T."/>
            <person name="Guo L."/>
            <person name="Liang H."/>
            <person name="Lu P."/>
            <person name="Wu Y."/>
            <person name="Zhang Z."/>
            <person name="Ro D.K."/>
            <person name="Shang Y."/>
            <person name="Huang S."/>
            <person name="Yan J."/>
        </authorList>
    </citation>
    <scope>NUCLEOTIDE SEQUENCE [LARGE SCALE GENOMIC DNA]</scope>
    <source>
        <strain evidence="2">Ta-2019</strain>
    </source>
</reference>
<accession>A0AA38GQP4</accession>
<name>A0AA38GQP4_TAXCH</name>